<feature type="domain" description="HTH gntR-type" evidence="6">
    <location>
        <begin position="20"/>
        <end position="88"/>
    </location>
</feature>
<reference evidence="8" key="1">
    <citation type="journal article" date="2019" name="Int. J. Syst. Evol. Microbiol.">
        <title>The Global Catalogue of Microorganisms (GCM) 10K type strain sequencing project: providing services to taxonomists for standard genome sequencing and annotation.</title>
        <authorList>
            <consortium name="The Broad Institute Genomics Platform"/>
            <consortium name="The Broad Institute Genome Sequencing Center for Infectious Disease"/>
            <person name="Wu L."/>
            <person name="Ma J."/>
        </authorList>
    </citation>
    <scope>NUCLEOTIDE SEQUENCE [LARGE SCALE GENOMIC DNA]</scope>
    <source>
        <strain evidence="8">JCM 16013</strain>
    </source>
</reference>
<dbReference type="RefSeq" id="WP_344658392.1">
    <property type="nucleotide sequence ID" value="NZ_BAAAQM010000020.1"/>
</dbReference>
<dbReference type="GO" id="GO:0008483">
    <property type="term" value="F:transaminase activity"/>
    <property type="evidence" value="ECO:0007669"/>
    <property type="project" value="UniProtKB-KW"/>
</dbReference>
<dbReference type="PANTHER" id="PTHR46577:SF1">
    <property type="entry name" value="HTH-TYPE TRANSCRIPTIONAL REGULATORY PROTEIN GABR"/>
    <property type="match status" value="1"/>
</dbReference>
<keyword evidence="5" id="KW-0804">Transcription</keyword>
<dbReference type="Gene3D" id="1.10.10.10">
    <property type="entry name" value="Winged helix-like DNA-binding domain superfamily/Winged helix DNA-binding domain"/>
    <property type="match status" value="1"/>
</dbReference>
<keyword evidence="7" id="KW-0032">Aminotransferase</keyword>
<evidence type="ECO:0000256" key="3">
    <source>
        <dbReference type="ARBA" id="ARBA00023015"/>
    </source>
</evidence>
<evidence type="ECO:0000256" key="4">
    <source>
        <dbReference type="ARBA" id="ARBA00023125"/>
    </source>
</evidence>
<dbReference type="PRINTS" id="PR00035">
    <property type="entry name" value="HTHGNTR"/>
</dbReference>
<evidence type="ECO:0000256" key="1">
    <source>
        <dbReference type="ARBA" id="ARBA00005384"/>
    </source>
</evidence>
<gene>
    <name evidence="7" type="ORF">GCM10009838_38140</name>
</gene>
<evidence type="ECO:0000313" key="8">
    <source>
        <dbReference type="Proteomes" id="UP001499854"/>
    </source>
</evidence>
<keyword evidence="7" id="KW-0808">Transferase</keyword>
<protein>
    <submittedName>
        <fullName evidence="7">PLP-dependent aminotransferase family protein</fullName>
    </submittedName>
</protein>
<comment type="similarity">
    <text evidence="1">In the C-terminal section; belongs to the class-I pyridoxal-phosphate-dependent aminotransferase family.</text>
</comment>
<evidence type="ECO:0000256" key="5">
    <source>
        <dbReference type="ARBA" id="ARBA00023163"/>
    </source>
</evidence>
<dbReference type="SUPFAM" id="SSF53383">
    <property type="entry name" value="PLP-dependent transferases"/>
    <property type="match status" value="1"/>
</dbReference>
<dbReference type="InterPro" id="IPR000524">
    <property type="entry name" value="Tscrpt_reg_HTH_GntR"/>
</dbReference>
<dbReference type="SUPFAM" id="SSF46785">
    <property type="entry name" value="Winged helix' DNA-binding domain"/>
    <property type="match status" value="1"/>
</dbReference>
<dbReference type="CDD" id="cd00609">
    <property type="entry name" value="AAT_like"/>
    <property type="match status" value="1"/>
</dbReference>
<name>A0ABP5D6Q7_9ACTN</name>
<dbReference type="Proteomes" id="UP001499854">
    <property type="component" value="Unassembled WGS sequence"/>
</dbReference>
<sequence length="451" mass="47538">MRVTEGQIARALAGWRGAGVPLTTALVGAIRDGVLDGRLRPGDALPAERRLAAALGLSRGTVVAALDTLRAEGWVVTRHGSASVLRLAPSAAERLAPRAATGEDGVVDLRRAVPAAPAEAYQAAMTSAITRSGRLLAEDGVPGPGLPELRELIARDHTRTGLATRPENIFVTTGARAAFALLCAYLRPRSAAVEVPTYHGGLDLLRDTGARLSGFGVTTAGWDLDQLAEAFSAARGGIAYLTPDFHNPTGALMDGATRRRVADLAARHSVTVIADETMRDLDLRADPGPSPRIRGAVLVGSTSKTVWAGLRVGWIRASADMITALQSAPLSASLSAAPIQQLVAAELLAGNEDRLRSRLARLRAQRDHLSTLLAGDPRWHFTVPDGGLSLWLRLTAGRADQLVARAESAGLRFSPGSRFAADATLARFLRVPFTPPVEVLDRVAETLRGVA</sequence>
<dbReference type="SMART" id="SM00345">
    <property type="entry name" value="HTH_GNTR"/>
    <property type="match status" value="1"/>
</dbReference>
<dbReference type="Pfam" id="PF00155">
    <property type="entry name" value="Aminotran_1_2"/>
    <property type="match status" value="1"/>
</dbReference>
<comment type="caution">
    <text evidence="7">The sequence shown here is derived from an EMBL/GenBank/DDBJ whole genome shotgun (WGS) entry which is preliminary data.</text>
</comment>
<dbReference type="PROSITE" id="PS50949">
    <property type="entry name" value="HTH_GNTR"/>
    <property type="match status" value="1"/>
</dbReference>
<dbReference type="CDD" id="cd07377">
    <property type="entry name" value="WHTH_GntR"/>
    <property type="match status" value="1"/>
</dbReference>
<keyword evidence="3" id="KW-0805">Transcription regulation</keyword>
<evidence type="ECO:0000313" key="7">
    <source>
        <dbReference type="EMBL" id="GAA1974493.1"/>
    </source>
</evidence>
<keyword evidence="4" id="KW-0238">DNA-binding</keyword>
<dbReference type="InterPro" id="IPR015421">
    <property type="entry name" value="PyrdxlP-dep_Trfase_major"/>
</dbReference>
<dbReference type="Pfam" id="PF00392">
    <property type="entry name" value="GntR"/>
    <property type="match status" value="1"/>
</dbReference>
<organism evidence="7 8">
    <name type="scientific">Catenulispora subtropica</name>
    <dbReference type="NCBI Taxonomy" id="450798"/>
    <lineage>
        <taxon>Bacteria</taxon>
        <taxon>Bacillati</taxon>
        <taxon>Actinomycetota</taxon>
        <taxon>Actinomycetes</taxon>
        <taxon>Catenulisporales</taxon>
        <taxon>Catenulisporaceae</taxon>
        <taxon>Catenulispora</taxon>
    </lineage>
</organism>
<proteinExistence type="inferred from homology"/>
<evidence type="ECO:0000256" key="2">
    <source>
        <dbReference type="ARBA" id="ARBA00022898"/>
    </source>
</evidence>
<evidence type="ECO:0000259" key="6">
    <source>
        <dbReference type="PROSITE" id="PS50949"/>
    </source>
</evidence>
<keyword evidence="2" id="KW-0663">Pyridoxal phosphate</keyword>
<dbReference type="EMBL" id="BAAAQM010000020">
    <property type="protein sequence ID" value="GAA1974493.1"/>
    <property type="molecule type" value="Genomic_DNA"/>
</dbReference>
<dbReference type="Gene3D" id="3.40.640.10">
    <property type="entry name" value="Type I PLP-dependent aspartate aminotransferase-like (Major domain)"/>
    <property type="match status" value="1"/>
</dbReference>
<dbReference type="InterPro" id="IPR015424">
    <property type="entry name" value="PyrdxlP-dep_Trfase"/>
</dbReference>
<dbReference type="InterPro" id="IPR004839">
    <property type="entry name" value="Aminotransferase_I/II_large"/>
</dbReference>
<dbReference type="InterPro" id="IPR036390">
    <property type="entry name" value="WH_DNA-bd_sf"/>
</dbReference>
<keyword evidence="8" id="KW-1185">Reference proteome</keyword>
<dbReference type="InterPro" id="IPR051446">
    <property type="entry name" value="HTH_trans_reg/aminotransferase"/>
</dbReference>
<dbReference type="InterPro" id="IPR036388">
    <property type="entry name" value="WH-like_DNA-bd_sf"/>
</dbReference>
<dbReference type="PANTHER" id="PTHR46577">
    <property type="entry name" value="HTH-TYPE TRANSCRIPTIONAL REGULATORY PROTEIN GABR"/>
    <property type="match status" value="1"/>
</dbReference>
<accession>A0ABP5D6Q7</accession>